<name>A0AB39IIP1_9GAMM</name>
<protein>
    <submittedName>
        <fullName evidence="2">Copper-binding protein</fullName>
    </submittedName>
</protein>
<dbReference type="EMBL" id="CP162411">
    <property type="protein sequence ID" value="XDL15800.1"/>
    <property type="molecule type" value="Genomic_DNA"/>
</dbReference>
<gene>
    <name evidence="2" type="ORF">LF923_0006005</name>
</gene>
<evidence type="ECO:0000256" key="1">
    <source>
        <dbReference type="SAM" id="SignalP"/>
    </source>
</evidence>
<feature type="chain" id="PRO_5044319927" evidence="1">
    <location>
        <begin position="20"/>
        <end position="136"/>
    </location>
</feature>
<proteinExistence type="predicted"/>
<dbReference type="RefSeq" id="WP_038903796.1">
    <property type="nucleotide sequence ID" value="NZ_CP162411.1"/>
</dbReference>
<sequence>MRTLSISIAALLFSAPLLAEQPQTHSMTGEMNGMSHSMTGSMQHSDMQPGNTSMPPAPTESATIYHATGIVKQWNADSVTLAHEAIPALRWPAMTMTFRLPVNDNLTPLQPGSSVRFSFVQRADGYTLTDIKPQQN</sequence>
<dbReference type="InterPro" id="IPR021647">
    <property type="entry name" value="CusF_Ec"/>
</dbReference>
<dbReference type="InterPro" id="IPR042230">
    <property type="entry name" value="CusF_sf"/>
</dbReference>
<evidence type="ECO:0000313" key="2">
    <source>
        <dbReference type="EMBL" id="XDL15800.1"/>
    </source>
</evidence>
<keyword evidence="1" id="KW-0732">Signal</keyword>
<feature type="signal peptide" evidence="1">
    <location>
        <begin position="1"/>
        <end position="19"/>
    </location>
</feature>
<reference evidence="2" key="1">
    <citation type="submission" date="2024-07" db="EMBL/GenBank/DDBJ databases">
        <authorList>
            <person name="Pedron J."/>
        </authorList>
    </citation>
    <scope>NUCLEOTIDE SEQUENCE</scope>
    <source>
        <strain evidence="2">A642-S2-A17</strain>
    </source>
</reference>
<dbReference type="Pfam" id="PF11604">
    <property type="entry name" value="CusF_Ec"/>
    <property type="match status" value="1"/>
</dbReference>
<organism evidence="2">
    <name type="scientific">Dickeya oryzae</name>
    <dbReference type="NCBI Taxonomy" id="1240404"/>
    <lineage>
        <taxon>Bacteria</taxon>
        <taxon>Pseudomonadati</taxon>
        <taxon>Pseudomonadota</taxon>
        <taxon>Gammaproteobacteria</taxon>
        <taxon>Enterobacterales</taxon>
        <taxon>Pectobacteriaceae</taxon>
        <taxon>Dickeya</taxon>
    </lineage>
</organism>
<dbReference type="Gene3D" id="2.40.50.320">
    <property type="entry name" value="Copper binding periplasmic protein CusF"/>
    <property type="match status" value="1"/>
</dbReference>
<accession>A0AB39IIP1</accession>
<dbReference type="AlphaFoldDB" id="A0AB39IIP1"/>